<keyword evidence="5" id="KW-0547">Nucleotide-binding</keyword>
<dbReference type="InterPro" id="IPR004358">
    <property type="entry name" value="Sig_transdc_His_kin-like_C"/>
</dbReference>
<protein>
    <recommendedName>
        <fullName evidence="2">histidine kinase</fullName>
        <ecNumber evidence="2">2.7.13.3</ecNumber>
    </recommendedName>
</protein>
<dbReference type="CDD" id="cd00130">
    <property type="entry name" value="PAS"/>
    <property type="match status" value="1"/>
</dbReference>
<dbReference type="InterPro" id="IPR036097">
    <property type="entry name" value="HisK_dim/P_sf"/>
</dbReference>
<keyword evidence="4" id="KW-0808">Transferase</keyword>
<dbReference type="Proteomes" id="UP000294581">
    <property type="component" value="Unassembled WGS sequence"/>
</dbReference>
<evidence type="ECO:0000259" key="10">
    <source>
        <dbReference type="PROSITE" id="PS50109"/>
    </source>
</evidence>
<dbReference type="PRINTS" id="PR00344">
    <property type="entry name" value="BCTRLSENSOR"/>
</dbReference>
<dbReference type="PANTHER" id="PTHR43065">
    <property type="entry name" value="SENSOR HISTIDINE KINASE"/>
    <property type="match status" value="1"/>
</dbReference>
<evidence type="ECO:0000259" key="11">
    <source>
        <dbReference type="PROSITE" id="PS50112"/>
    </source>
</evidence>
<name>A0A4R8LLN3_9BACL</name>
<feature type="domain" description="Histidine kinase" evidence="10">
    <location>
        <begin position="355"/>
        <end position="560"/>
    </location>
</feature>
<dbReference type="CDD" id="cd00082">
    <property type="entry name" value="HisKA"/>
    <property type="match status" value="1"/>
</dbReference>
<dbReference type="NCBIfam" id="TIGR00229">
    <property type="entry name" value="sensory_box"/>
    <property type="match status" value="1"/>
</dbReference>
<keyword evidence="9" id="KW-1133">Transmembrane helix</keyword>
<dbReference type="SUPFAM" id="SSF47384">
    <property type="entry name" value="Homodimeric domain of signal transducing histidine kinase"/>
    <property type="match status" value="1"/>
</dbReference>
<dbReference type="InterPro" id="IPR035965">
    <property type="entry name" value="PAS-like_dom_sf"/>
</dbReference>
<dbReference type="InterPro" id="IPR003661">
    <property type="entry name" value="HisK_dim/P_dom"/>
</dbReference>
<keyword evidence="13" id="KW-1185">Reference proteome</keyword>
<dbReference type="Gene3D" id="1.10.287.130">
    <property type="match status" value="1"/>
</dbReference>
<keyword evidence="3" id="KW-0597">Phosphoprotein</keyword>
<feature type="transmembrane region" description="Helical" evidence="9">
    <location>
        <begin position="169"/>
        <end position="187"/>
    </location>
</feature>
<dbReference type="SMART" id="SM00388">
    <property type="entry name" value="HisKA"/>
    <property type="match status" value="1"/>
</dbReference>
<dbReference type="AlphaFoldDB" id="A0A4R8LLN3"/>
<evidence type="ECO:0000256" key="1">
    <source>
        <dbReference type="ARBA" id="ARBA00000085"/>
    </source>
</evidence>
<comment type="catalytic activity">
    <reaction evidence="1">
        <text>ATP + protein L-histidine = ADP + protein N-phospho-L-histidine.</text>
        <dbReference type="EC" id="2.7.13.3"/>
    </reaction>
</comment>
<evidence type="ECO:0000256" key="2">
    <source>
        <dbReference type="ARBA" id="ARBA00012438"/>
    </source>
</evidence>
<sequence>MGQIRSSYRAVLFLIGVTVPVWALYTNVLHMIPSIWFVTLLACVLDYYPLYLPGGAQWSTSILCYIWAGTKYGVMAADLVMGMGCLFTFLRAYHWNVRKIRWFRYITTLGMFQVSLYTSVAVFQVTKGTPSLFQSALIFGTFEAVNILLFLGVHWSFDQLASAWSTVRSFNYLSVSMSSILFVLIGRYDQIMDAILPVGLLLICFILMWQQYSRAVKSSSEATKKYQLIANHTDDLILLVNPSATITFASPSHARLFNKPLDEIVGQSLYTFIQNPDSVRAALEDNRLRSSLHQIRLQFGDRVVPTETKISPVSTPDNEIECFIVVSRDISERLRQQDYLLQTEKLAVAGQLAAGIAHEIRNPLTSVMGFLQLLREHFDQVSPESYRIVWSELVRISDIASSLLVLAKPEPAQFCNYTLDTIIRDTITLLEGQAHKVNVYFDSSPIPDVTLHCSPGQLKQVFLNLFKNSIEAMEDGGGTIRLSYDVQPEHVIIEVTDDGPGIPKHLLATLGQPFYTTKEKGTGLGLMVVYNIIQEHRGHIQFDSDGTHGTRVTIQLPIAQF</sequence>
<comment type="caution">
    <text evidence="12">The sequence shown here is derived from an EMBL/GenBank/DDBJ whole genome shotgun (WGS) entry which is preliminary data.</text>
</comment>
<accession>A0A4R8LLN3</accession>
<evidence type="ECO:0000256" key="3">
    <source>
        <dbReference type="ARBA" id="ARBA00022553"/>
    </source>
</evidence>
<dbReference type="OrthoDB" id="9815750at2"/>
<evidence type="ECO:0000256" key="4">
    <source>
        <dbReference type="ARBA" id="ARBA00022679"/>
    </source>
</evidence>
<evidence type="ECO:0000256" key="7">
    <source>
        <dbReference type="ARBA" id="ARBA00022840"/>
    </source>
</evidence>
<keyword evidence="8" id="KW-0902">Two-component regulatory system</keyword>
<feature type="transmembrane region" description="Helical" evidence="9">
    <location>
        <begin position="7"/>
        <end position="25"/>
    </location>
</feature>
<dbReference type="SUPFAM" id="SSF55874">
    <property type="entry name" value="ATPase domain of HSP90 chaperone/DNA topoisomerase II/histidine kinase"/>
    <property type="match status" value="1"/>
</dbReference>
<dbReference type="Gene3D" id="3.30.450.20">
    <property type="entry name" value="PAS domain"/>
    <property type="match status" value="1"/>
</dbReference>
<dbReference type="Pfam" id="PF00989">
    <property type="entry name" value="PAS"/>
    <property type="match status" value="1"/>
</dbReference>
<dbReference type="EMBL" id="SORF01000007">
    <property type="protein sequence ID" value="TDY46260.1"/>
    <property type="molecule type" value="Genomic_DNA"/>
</dbReference>
<dbReference type="EC" id="2.7.13.3" evidence="2"/>
<feature type="domain" description="PAS" evidence="11">
    <location>
        <begin position="222"/>
        <end position="295"/>
    </location>
</feature>
<dbReference type="GO" id="GO:0000155">
    <property type="term" value="F:phosphorelay sensor kinase activity"/>
    <property type="evidence" value="ECO:0007669"/>
    <property type="project" value="InterPro"/>
</dbReference>
<dbReference type="SMART" id="SM00091">
    <property type="entry name" value="PAS"/>
    <property type="match status" value="1"/>
</dbReference>
<feature type="transmembrane region" description="Helical" evidence="9">
    <location>
        <begin position="102"/>
        <end position="123"/>
    </location>
</feature>
<keyword evidence="6" id="KW-0418">Kinase</keyword>
<keyword evidence="9" id="KW-0812">Transmembrane</keyword>
<dbReference type="GO" id="GO:0005524">
    <property type="term" value="F:ATP binding"/>
    <property type="evidence" value="ECO:0007669"/>
    <property type="project" value="UniProtKB-KW"/>
</dbReference>
<evidence type="ECO:0000313" key="12">
    <source>
        <dbReference type="EMBL" id="TDY46260.1"/>
    </source>
</evidence>
<evidence type="ECO:0000256" key="6">
    <source>
        <dbReference type="ARBA" id="ARBA00022777"/>
    </source>
</evidence>
<feature type="transmembrane region" description="Helical" evidence="9">
    <location>
        <begin position="62"/>
        <end position="90"/>
    </location>
</feature>
<dbReference type="GO" id="GO:0006355">
    <property type="term" value="P:regulation of DNA-templated transcription"/>
    <property type="evidence" value="ECO:0007669"/>
    <property type="project" value="InterPro"/>
</dbReference>
<dbReference type="PANTHER" id="PTHR43065:SF10">
    <property type="entry name" value="PEROXIDE STRESS-ACTIVATED HISTIDINE KINASE MAK3"/>
    <property type="match status" value="1"/>
</dbReference>
<dbReference type="InterPro" id="IPR013767">
    <property type="entry name" value="PAS_fold"/>
</dbReference>
<dbReference type="InterPro" id="IPR000014">
    <property type="entry name" value="PAS"/>
</dbReference>
<dbReference type="InterPro" id="IPR036890">
    <property type="entry name" value="HATPase_C_sf"/>
</dbReference>
<keyword evidence="7" id="KW-0067">ATP-binding</keyword>
<dbReference type="SUPFAM" id="SSF55785">
    <property type="entry name" value="PYP-like sensor domain (PAS domain)"/>
    <property type="match status" value="1"/>
</dbReference>
<feature type="transmembrane region" description="Helical" evidence="9">
    <location>
        <begin position="194"/>
        <end position="212"/>
    </location>
</feature>
<reference evidence="12 13" key="1">
    <citation type="submission" date="2019-03" db="EMBL/GenBank/DDBJ databases">
        <title>Genomic Encyclopedia of Type Strains, Phase IV (KMG-IV): sequencing the most valuable type-strain genomes for metagenomic binning, comparative biology and taxonomic classification.</title>
        <authorList>
            <person name="Goeker M."/>
        </authorList>
    </citation>
    <scope>NUCLEOTIDE SEQUENCE [LARGE SCALE GENOMIC DNA]</scope>
    <source>
        <strain evidence="12 13">DSM 17974</strain>
    </source>
</reference>
<dbReference type="Pfam" id="PF02518">
    <property type="entry name" value="HATPase_c"/>
    <property type="match status" value="1"/>
</dbReference>
<organism evidence="12 13">
    <name type="scientific">Alicyclobacillus sacchari</name>
    <dbReference type="NCBI Taxonomy" id="392010"/>
    <lineage>
        <taxon>Bacteria</taxon>
        <taxon>Bacillati</taxon>
        <taxon>Bacillota</taxon>
        <taxon>Bacilli</taxon>
        <taxon>Bacillales</taxon>
        <taxon>Alicyclobacillaceae</taxon>
        <taxon>Alicyclobacillus</taxon>
    </lineage>
</organism>
<evidence type="ECO:0000256" key="8">
    <source>
        <dbReference type="ARBA" id="ARBA00023012"/>
    </source>
</evidence>
<dbReference type="PROSITE" id="PS50109">
    <property type="entry name" value="HIS_KIN"/>
    <property type="match status" value="1"/>
</dbReference>
<dbReference type="PROSITE" id="PS50112">
    <property type="entry name" value="PAS"/>
    <property type="match status" value="1"/>
</dbReference>
<dbReference type="CDD" id="cd00075">
    <property type="entry name" value="HATPase"/>
    <property type="match status" value="1"/>
</dbReference>
<evidence type="ECO:0000256" key="9">
    <source>
        <dbReference type="SAM" id="Phobius"/>
    </source>
</evidence>
<keyword evidence="9" id="KW-0472">Membrane</keyword>
<proteinExistence type="predicted"/>
<dbReference type="SMART" id="SM00387">
    <property type="entry name" value="HATPase_c"/>
    <property type="match status" value="1"/>
</dbReference>
<gene>
    <name evidence="12" type="ORF">C7445_10734</name>
</gene>
<evidence type="ECO:0000256" key="5">
    <source>
        <dbReference type="ARBA" id="ARBA00022741"/>
    </source>
</evidence>
<feature type="transmembrane region" description="Helical" evidence="9">
    <location>
        <begin position="31"/>
        <end position="50"/>
    </location>
</feature>
<evidence type="ECO:0000313" key="13">
    <source>
        <dbReference type="Proteomes" id="UP000294581"/>
    </source>
</evidence>
<feature type="transmembrane region" description="Helical" evidence="9">
    <location>
        <begin position="135"/>
        <end position="157"/>
    </location>
</feature>
<dbReference type="InterPro" id="IPR005467">
    <property type="entry name" value="His_kinase_dom"/>
</dbReference>
<dbReference type="Pfam" id="PF00512">
    <property type="entry name" value="HisKA"/>
    <property type="match status" value="1"/>
</dbReference>
<dbReference type="InterPro" id="IPR003594">
    <property type="entry name" value="HATPase_dom"/>
</dbReference>
<dbReference type="Gene3D" id="3.30.565.10">
    <property type="entry name" value="Histidine kinase-like ATPase, C-terminal domain"/>
    <property type="match status" value="1"/>
</dbReference>